<sequence>MSSFGYVPNARAMNMMMDVRNFFSFDIALSQLCNRTDLVLGVFCRIVEGFQVVGLMICSGVVNVWRSMLVSGFFRSGFNRTAFQVTQPMSYYDVFE</sequence>
<organism evidence="1 2">
    <name type="scientific">Brassica carinata</name>
    <name type="common">Ethiopian mustard</name>
    <name type="synonym">Abyssinian cabbage</name>
    <dbReference type="NCBI Taxonomy" id="52824"/>
    <lineage>
        <taxon>Eukaryota</taxon>
        <taxon>Viridiplantae</taxon>
        <taxon>Streptophyta</taxon>
        <taxon>Embryophyta</taxon>
        <taxon>Tracheophyta</taxon>
        <taxon>Spermatophyta</taxon>
        <taxon>Magnoliopsida</taxon>
        <taxon>eudicotyledons</taxon>
        <taxon>Gunneridae</taxon>
        <taxon>Pentapetalae</taxon>
        <taxon>rosids</taxon>
        <taxon>malvids</taxon>
        <taxon>Brassicales</taxon>
        <taxon>Brassicaceae</taxon>
        <taxon>Brassiceae</taxon>
        <taxon>Brassica</taxon>
    </lineage>
</organism>
<reference evidence="1 2" key="1">
    <citation type="submission" date="2020-02" db="EMBL/GenBank/DDBJ databases">
        <authorList>
            <person name="Ma Q."/>
            <person name="Huang Y."/>
            <person name="Song X."/>
            <person name="Pei D."/>
        </authorList>
    </citation>
    <scope>NUCLEOTIDE SEQUENCE [LARGE SCALE GENOMIC DNA]</scope>
    <source>
        <strain evidence="1">Sxm20200214</strain>
        <tissue evidence="1">Leaf</tissue>
    </source>
</reference>
<evidence type="ECO:0000313" key="2">
    <source>
        <dbReference type="Proteomes" id="UP000886595"/>
    </source>
</evidence>
<gene>
    <name evidence="1" type="ORF">Bca52824_080046</name>
</gene>
<protein>
    <submittedName>
        <fullName evidence="1">Uncharacterized protein</fullName>
    </submittedName>
</protein>
<name>A0A8X7Q0E1_BRACI</name>
<dbReference type="EMBL" id="JAAMPC010000015">
    <property type="protein sequence ID" value="KAG2260752.1"/>
    <property type="molecule type" value="Genomic_DNA"/>
</dbReference>
<comment type="caution">
    <text evidence="1">The sequence shown here is derived from an EMBL/GenBank/DDBJ whole genome shotgun (WGS) entry which is preliminary data.</text>
</comment>
<dbReference type="AlphaFoldDB" id="A0A8X7Q0E1"/>
<dbReference type="Proteomes" id="UP000886595">
    <property type="component" value="Unassembled WGS sequence"/>
</dbReference>
<accession>A0A8X7Q0E1</accession>
<evidence type="ECO:0000313" key="1">
    <source>
        <dbReference type="EMBL" id="KAG2260752.1"/>
    </source>
</evidence>
<proteinExistence type="predicted"/>
<keyword evidence="2" id="KW-1185">Reference proteome</keyword>